<reference evidence="4 5" key="1">
    <citation type="submission" date="2023-06" db="EMBL/GenBank/DDBJ databases">
        <title>Novel species in genus Planococcus.</title>
        <authorList>
            <person name="Ning S."/>
        </authorList>
    </citation>
    <scope>NUCLEOTIDE SEQUENCE [LARGE SCALE GENOMIC DNA]</scope>
    <source>
        <strain evidence="4 5">N028</strain>
    </source>
</reference>
<dbReference type="PROSITE" id="PS51257">
    <property type="entry name" value="PROKAR_LIPOPROTEIN"/>
    <property type="match status" value="1"/>
</dbReference>
<keyword evidence="5" id="KW-1185">Reference proteome</keyword>
<dbReference type="SUPFAM" id="SSF109998">
    <property type="entry name" value="Triger factor/SurA peptide-binding domain-like"/>
    <property type="match status" value="1"/>
</dbReference>
<dbReference type="InterPro" id="IPR050245">
    <property type="entry name" value="PrsA_foldase"/>
</dbReference>
<evidence type="ECO:0000256" key="1">
    <source>
        <dbReference type="SAM" id="Coils"/>
    </source>
</evidence>
<dbReference type="Gene3D" id="1.10.4030.10">
    <property type="entry name" value="Porin chaperone SurA, peptide-binding domain"/>
    <property type="match status" value="1"/>
</dbReference>
<dbReference type="Pfam" id="PF13624">
    <property type="entry name" value="SurA_N_3"/>
    <property type="match status" value="1"/>
</dbReference>
<dbReference type="PANTHER" id="PTHR47245">
    <property type="entry name" value="PEPTIDYLPROLYL ISOMERASE"/>
    <property type="match status" value="1"/>
</dbReference>
<dbReference type="InterPro" id="IPR027304">
    <property type="entry name" value="Trigger_fact/SurA_dom_sf"/>
</dbReference>
<evidence type="ECO:0000313" key="5">
    <source>
        <dbReference type="Proteomes" id="UP001172055"/>
    </source>
</evidence>
<proteinExistence type="predicted"/>
<feature type="chain" id="PRO_5045369880" evidence="3">
    <location>
        <begin position="21"/>
        <end position="246"/>
    </location>
</feature>
<name>A0ABT8N633_9BACL</name>
<feature type="coiled-coil region" evidence="1">
    <location>
        <begin position="129"/>
        <end position="156"/>
    </location>
</feature>
<dbReference type="RefSeq" id="WP_300986850.1">
    <property type="nucleotide sequence ID" value="NZ_CP129236.1"/>
</dbReference>
<keyword evidence="3" id="KW-0732">Signal</keyword>
<keyword evidence="1" id="KW-0175">Coiled coil</keyword>
<protein>
    <submittedName>
        <fullName evidence="4">SurA N-terminal domain-containing protein</fullName>
    </submittedName>
</protein>
<feature type="region of interest" description="Disordered" evidence="2">
    <location>
        <begin position="24"/>
        <end position="56"/>
    </location>
</feature>
<dbReference type="PANTHER" id="PTHR47245:SF2">
    <property type="entry name" value="PEPTIDYL-PROLYL CIS-TRANS ISOMERASE HP_0175-RELATED"/>
    <property type="match status" value="1"/>
</dbReference>
<dbReference type="Proteomes" id="UP001172055">
    <property type="component" value="Unassembled WGS sequence"/>
</dbReference>
<evidence type="ECO:0000313" key="4">
    <source>
        <dbReference type="EMBL" id="MDN7243112.1"/>
    </source>
</evidence>
<organism evidence="4 5">
    <name type="scientific">Planococcus shixiaomingii</name>
    <dbReference type="NCBI Taxonomy" id="3058393"/>
    <lineage>
        <taxon>Bacteria</taxon>
        <taxon>Bacillati</taxon>
        <taxon>Bacillota</taxon>
        <taxon>Bacilli</taxon>
        <taxon>Bacillales</taxon>
        <taxon>Caryophanaceae</taxon>
        <taxon>Planococcus</taxon>
    </lineage>
</organism>
<feature type="compositionally biased region" description="Basic and acidic residues" evidence="2">
    <location>
        <begin position="24"/>
        <end position="44"/>
    </location>
</feature>
<sequence>MIKKMKFALAPILLSLTLGACSDKEETAPKEEAAPEAAEQKEAASAEQPASKLELPANDEVAVVVNGEDVKGNIYSSVARQLETSIAAEGQDTSDAKAAEQVKSQAISVIVGNKLIIQDAEKKGHKADETALKERMEEMKGQFENEEAMNKTLKSTGYSMEDLENQLREQLVYESYVAEEIESGKVTDEEVQKAYDGYVETSEQKAPAFKEMEPTIRQSLEQQKIQDAVFERIEELKKDAKIDVKI</sequence>
<evidence type="ECO:0000256" key="3">
    <source>
        <dbReference type="SAM" id="SignalP"/>
    </source>
</evidence>
<feature type="signal peptide" evidence="3">
    <location>
        <begin position="1"/>
        <end position="20"/>
    </location>
</feature>
<evidence type="ECO:0000256" key="2">
    <source>
        <dbReference type="SAM" id="MobiDB-lite"/>
    </source>
</evidence>
<dbReference type="EMBL" id="JAUJWV010000003">
    <property type="protein sequence ID" value="MDN7243112.1"/>
    <property type="molecule type" value="Genomic_DNA"/>
</dbReference>
<comment type="caution">
    <text evidence="4">The sequence shown here is derived from an EMBL/GenBank/DDBJ whole genome shotgun (WGS) entry which is preliminary data.</text>
</comment>
<gene>
    <name evidence="4" type="ORF">QWY14_15015</name>
</gene>
<accession>A0ABT8N633</accession>